<dbReference type="InterPro" id="IPR036397">
    <property type="entry name" value="RNaseH_sf"/>
</dbReference>
<dbReference type="GO" id="GO:0004984">
    <property type="term" value="F:olfactory receptor activity"/>
    <property type="evidence" value="ECO:0007669"/>
    <property type="project" value="InterPro"/>
</dbReference>
<evidence type="ECO:0000313" key="13">
    <source>
        <dbReference type="Proteomes" id="UP000719412"/>
    </source>
</evidence>
<reference evidence="12" key="1">
    <citation type="journal article" date="2020" name="J Insects Food Feed">
        <title>The yellow mealworm (Tenebrio molitor) genome: a resource for the emerging insects as food and feed industry.</title>
        <authorList>
            <person name="Eriksson T."/>
            <person name="Andere A."/>
            <person name="Kelstrup H."/>
            <person name="Emery V."/>
            <person name="Picard C."/>
        </authorList>
    </citation>
    <scope>NUCLEOTIDE SEQUENCE</scope>
    <source>
        <strain evidence="12">Stoneville</strain>
        <tissue evidence="12">Whole head</tissue>
    </source>
</reference>
<dbReference type="FunFam" id="1.10.340.70:FF:000005">
    <property type="entry name" value="Uncharacterized protein"/>
    <property type="match status" value="1"/>
</dbReference>
<evidence type="ECO:0000256" key="3">
    <source>
        <dbReference type="ARBA" id="ARBA00022606"/>
    </source>
</evidence>
<dbReference type="InterPro" id="IPR001584">
    <property type="entry name" value="Integrase_cat-core"/>
</dbReference>
<evidence type="ECO:0000256" key="5">
    <source>
        <dbReference type="ARBA" id="ARBA00022725"/>
    </source>
</evidence>
<feature type="transmembrane region" description="Helical" evidence="10">
    <location>
        <begin position="12"/>
        <end position="29"/>
    </location>
</feature>
<evidence type="ECO:0000256" key="4">
    <source>
        <dbReference type="ARBA" id="ARBA00022692"/>
    </source>
</evidence>
<dbReference type="Pfam" id="PF00665">
    <property type="entry name" value="rve"/>
    <property type="match status" value="1"/>
</dbReference>
<dbReference type="Gene3D" id="3.30.420.10">
    <property type="entry name" value="Ribonuclease H-like superfamily/Ribonuclease H"/>
    <property type="match status" value="1"/>
</dbReference>
<dbReference type="SUPFAM" id="SSF53098">
    <property type="entry name" value="Ribonuclease H-like"/>
    <property type="match status" value="1"/>
</dbReference>
<evidence type="ECO:0000256" key="8">
    <source>
        <dbReference type="ARBA" id="ARBA00023170"/>
    </source>
</evidence>
<feature type="transmembrane region" description="Helical" evidence="10">
    <location>
        <begin position="151"/>
        <end position="171"/>
    </location>
</feature>
<dbReference type="EMBL" id="JABDTM020023280">
    <property type="protein sequence ID" value="KAH0815296.1"/>
    <property type="molecule type" value="Genomic_DNA"/>
</dbReference>
<dbReference type="Pfam" id="PF17921">
    <property type="entry name" value="Integrase_H2C2"/>
    <property type="match status" value="1"/>
</dbReference>
<evidence type="ECO:0000259" key="11">
    <source>
        <dbReference type="PROSITE" id="PS50994"/>
    </source>
</evidence>
<dbReference type="GO" id="GO:0003964">
    <property type="term" value="F:RNA-directed DNA polymerase activity"/>
    <property type="evidence" value="ECO:0007669"/>
    <property type="project" value="UniProtKB-EC"/>
</dbReference>
<dbReference type="InterPro" id="IPR041588">
    <property type="entry name" value="Integrase_H2C2"/>
</dbReference>
<dbReference type="PROSITE" id="PS50994">
    <property type="entry name" value="INTEGRASE"/>
    <property type="match status" value="1"/>
</dbReference>
<dbReference type="PANTHER" id="PTHR37984:SF5">
    <property type="entry name" value="PROTEIN NYNRIN-LIKE"/>
    <property type="match status" value="1"/>
</dbReference>
<evidence type="ECO:0000256" key="7">
    <source>
        <dbReference type="ARBA" id="ARBA00023136"/>
    </source>
</evidence>
<dbReference type="Proteomes" id="UP000719412">
    <property type="component" value="Unassembled WGS sequence"/>
</dbReference>
<keyword evidence="9" id="KW-0807">Transducer</keyword>
<keyword evidence="13" id="KW-1185">Reference proteome</keyword>
<dbReference type="EC" id="2.7.7.49" evidence="2"/>
<name>A0A8J6HI79_TENMO</name>
<evidence type="ECO:0000256" key="10">
    <source>
        <dbReference type="SAM" id="Phobius"/>
    </source>
</evidence>
<keyword evidence="4 10" id="KW-0812">Transmembrane</keyword>
<keyword evidence="8" id="KW-0675">Receptor</keyword>
<dbReference type="PANTHER" id="PTHR37984">
    <property type="entry name" value="PROTEIN CBG26694"/>
    <property type="match status" value="1"/>
</dbReference>
<keyword evidence="3" id="KW-0716">Sensory transduction</keyword>
<comment type="caution">
    <text evidence="12">The sequence shown here is derived from an EMBL/GenBank/DDBJ whole genome shotgun (WGS) entry which is preliminary data.</text>
</comment>
<keyword evidence="7 10" id="KW-0472">Membrane</keyword>
<sequence>MIIECIKICKRNCRIFLGCCLTTLTLWAIKPFLLKECKLPLQIWWPFDITKGPKVYFPAFVYCVLGIANGAVSNGVIDPLIAGLAGHATAQLQILKDNLQNVAEYAEEMMSKMDGEVNDTVRDKIIYDRIKLSVEHHSEILRFVDMYEETFSSVVFIQFSASVVVICVSCLQMSVRILKTPTILHLDIDDWVLSSQLADQKLREIRDILKRPPSTAYEHGVYKNYALRSERVYRITVNGIQWVVPKGMRRQVVQQVHDEGGHFSTEKTLRKLNERFWFPGMWKYIEKYISACIPCLYKKLSSGRKEGFLHSIQKEPVPFHTIHVDHLRPFKKTKHGNCHLIVVVDGFTKFLLLKAVKSTKTRLVIKFLSEVISTYGSPFRVITDKGTAFTAKKFRQFCGAHQIHHVEVAVATPRANGQVERLNRSVLNALSTTSKSEDTWDTVVNNVQFAINNTVNKTTNRTPSELLMGYKPNPSGLFKVIPDLNDVSRDLEALRKETQVRIAAEQKHQKRYFDERRKSPHQYQVNDQVLVATNPTADGSSRKLTDKFMGPLVVTGILPNDRYLVEDLPGSVRSARAKYRNVVAVDRMRPFVVAGDLSESSEEDDGNDQVAQLGGKTVTRGSWNGEELFETYGYESDVRLVIAGNGDTVTRCVGNWVIAGSYRALTLALAAFFCGGCGRAVHPKLHTGPLQVLLEHPTQSRNVALGRRRPWFEPLIMLEARGRNPPDVTIHVHMTIAGTNDVGSRTVAEF</sequence>
<dbReference type="AlphaFoldDB" id="A0A8J6HI79"/>
<dbReference type="InterPro" id="IPR004117">
    <property type="entry name" value="7tm6_olfct_rcpt"/>
</dbReference>
<keyword evidence="6 10" id="KW-1133">Transmembrane helix</keyword>
<accession>A0A8J6HI79</accession>
<evidence type="ECO:0000256" key="6">
    <source>
        <dbReference type="ARBA" id="ARBA00022989"/>
    </source>
</evidence>
<keyword evidence="5" id="KW-0552">Olfaction</keyword>
<dbReference type="GO" id="GO:0003676">
    <property type="term" value="F:nucleic acid binding"/>
    <property type="evidence" value="ECO:0007669"/>
    <property type="project" value="InterPro"/>
</dbReference>
<organism evidence="12 13">
    <name type="scientific">Tenebrio molitor</name>
    <name type="common">Yellow mealworm beetle</name>
    <dbReference type="NCBI Taxonomy" id="7067"/>
    <lineage>
        <taxon>Eukaryota</taxon>
        <taxon>Metazoa</taxon>
        <taxon>Ecdysozoa</taxon>
        <taxon>Arthropoda</taxon>
        <taxon>Hexapoda</taxon>
        <taxon>Insecta</taxon>
        <taxon>Pterygota</taxon>
        <taxon>Neoptera</taxon>
        <taxon>Endopterygota</taxon>
        <taxon>Coleoptera</taxon>
        <taxon>Polyphaga</taxon>
        <taxon>Cucujiformia</taxon>
        <taxon>Tenebrionidae</taxon>
        <taxon>Tenebrio</taxon>
    </lineage>
</organism>
<evidence type="ECO:0000256" key="2">
    <source>
        <dbReference type="ARBA" id="ARBA00012493"/>
    </source>
</evidence>
<protein>
    <recommendedName>
        <fullName evidence="2">RNA-directed DNA polymerase</fullName>
        <ecNumber evidence="2">2.7.7.49</ecNumber>
    </recommendedName>
</protein>
<dbReference type="GO" id="GO:0016020">
    <property type="term" value="C:membrane"/>
    <property type="evidence" value="ECO:0007669"/>
    <property type="project" value="UniProtKB-SubCell"/>
</dbReference>
<dbReference type="GO" id="GO:0005549">
    <property type="term" value="F:odorant binding"/>
    <property type="evidence" value="ECO:0007669"/>
    <property type="project" value="InterPro"/>
</dbReference>
<proteinExistence type="predicted"/>
<evidence type="ECO:0000256" key="9">
    <source>
        <dbReference type="ARBA" id="ARBA00023224"/>
    </source>
</evidence>
<evidence type="ECO:0000313" key="12">
    <source>
        <dbReference type="EMBL" id="KAH0815296.1"/>
    </source>
</evidence>
<dbReference type="InterPro" id="IPR050951">
    <property type="entry name" value="Retrovirus_Pol_polyprotein"/>
</dbReference>
<dbReference type="GO" id="GO:0015074">
    <property type="term" value="P:DNA integration"/>
    <property type="evidence" value="ECO:0007669"/>
    <property type="project" value="InterPro"/>
</dbReference>
<feature type="domain" description="Integrase catalytic" evidence="11">
    <location>
        <begin position="314"/>
        <end position="471"/>
    </location>
</feature>
<reference evidence="12" key="2">
    <citation type="submission" date="2021-08" db="EMBL/GenBank/DDBJ databases">
        <authorList>
            <person name="Eriksson T."/>
        </authorList>
    </citation>
    <scope>NUCLEOTIDE SEQUENCE</scope>
    <source>
        <strain evidence="12">Stoneville</strain>
        <tissue evidence="12">Whole head</tissue>
    </source>
</reference>
<dbReference type="GO" id="GO:0007165">
    <property type="term" value="P:signal transduction"/>
    <property type="evidence" value="ECO:0007669"/>
    <property type="project" value="UniProtKB-KW"/>
</dbReference>
<comment type="subcellular location">
    <subcellularLocation>
        <location evidence="1">Membrane</location>
        <topology evidence="1">Multi-pass membrane protein</topology>
    </subcellularLocation>
</comment>
<dbReference type="InterPro" id="IPR012337">
    <property type="entry name" value="RNaseH-like_sf"/>
</dbReference>
<gene>
    <name evidence="12" type="ORF">GEV33_007495</name>
</gene>
<dbReference type="Pfam" id="PF02949">
    <property type="entry name" value="7tm_6"/>
    <property type="match status" value="1"/>
</dbReference>
<evidence type="ECO:0000256" key="1">
    <source>
        <dbReference type="ARBA" id="ARBA00004141"/>
    </source>
</evidence>
<dbReference type="Gene3D" id="1.10.340.70">
    <property type="match status" value="1"/>
</dbReference>